<dbReference type="AlphaFoldDB" id="A0A645IMG6"/>
<evidence type="ECO:0000313" key="1">
    <source>
        <dbReference type="EMBL" id="MPN51669.1"/>
    </source>
</evidence>
<gene>
    <name evidence="1" type="ORF">SDC9_199318</name>
</gene>
<comment type="caution">
    <text evidence="1">The sequence shown here is derived from an EMBL/GenBank/DDBJ whole genome shotgun (WGS) entry which is preliminary data.</text>
</comment>
<organism evidence="1">
    <name type="scientific">bioreactor metagenome</name>
    <dbReference type="NCBI Taxonomy" id="1076179"/>
    <lineage>
        <taxon>unclassified sequences</taxon>
        <taxon>metagenomes</taxon>
        <taxon>ecological metagenomes</taxon>
    </lineage>
</organism>
<sequence length="96" mass="10653">MLSSIDIVGIPLSSHSIGKVSISGDEDVLKYAKQYIGESSGSIIKRIRLSINGTDKQDRIDFLDSFTLRAGSIPKQKLLLFFFNELEGYLFPENAV</sequence>
<proteinExistence type="predicted"/>
<dbReference type="EMBL" id="VSSQ01117023">
    <property type="protein sequence ID" value="MPN51669.1"/>
    <property type="molecule type" value="Genomic_DNA"/>
</dbReference>
<accession>A0A645IMG6</accession>
<protein>
    <submittedName>
        <fullName evidence="1">Uncharacterized protein</fullName>
    </submittedName>
</protein>
<name>A0A645IMG6_9ZZZZ</name>
<reference evidence="1" key="1">
    <citation type="submission" date="2019-08" db="EMBL/GenBank/DDBJ databases">
        <authorList>
            <person name="Kucharzyk K."/>
            <person name="Murdoch R.W."/>
            <person name="Higgins S."/>
            <person name="Loffler F."/>
        </authorList>
    </citation>
    <scope>NUCLEOTIDE SEQUENCE</scope>
</reference>